<evidence type="ECO:0000256" key="1">
    <source>
        <dbReference type="ARBA" id="ARBA00004328"/>
    </source>
</evidence>
<dbReference type="EMBL" id="DXBR01000036">
    <property type="protein sequence ID" value="HIZ38865.1"/>
    <property type="molecule type" value="Genomic_DNA"/>
</dbReference>
<dbReference type="Proteomes" id="UP000824049">
    <property type="component" value="Unassembled WGS sequence"/>
</dbReference>
<comment type="subcellular location">
    <subcellularLocation>
        <location evidence="1">Virion</location>
    </subcellularLocation>
</comment>
<evidence type="ECO:0000313" key="3">
    <source>
        <dbReference type="EMBL" id="HIZ38865.1"/>
    </source>
</evidence>
<dbReference type="SUPFAM" id="SSF56563">
    <property type="entry name" value="Major capsid protein gp5"/>
    <property type="match status" value="1"/>
</dbReference>
<dbReference type="SUPFAM" id="SSF49464">
    <property type="entry name" value="Carboxypeptidase regulatory domain-like"/>
    <property type="match status" value="1"/>
</dbReference>
<accession>A0A9D2EK59</accession>
<comment type="caution">
    <text evidence="3">The sequence shown here is derived from an EMBL/GenBank/DDBJ whole genome shotgun (WGS) entry which is preliminary data.</text>
</comment>
<organism evidence="3 4">
    <name type="scientific">Candidatus Anaerobutyricum stercoris</name>
    <dbReference type="NCBI Taxonomy" id="2838457"/>
    <lineage>
        <taxon>Bacteria</taxon>
        <taxon>Bacillati</taxon>
        <taxon>Bacillota</taxon>
        <taxon>Clostridia</taxon>
        <taxon>Lachnospirales</taxon>
        <taxon>Lachnospiraceae</taxon>
        <taxon>Anaerobutyricum</taxon>
    </lineage>
</organism>
<dbReference type="Gene3D" id="3.30.2320.10">
    <property type="entry name" value="hypothetical protein PF0899 domain"/>
    <property type="match status" value="1"/>
</dbReference>
<evidence type="ECO:0000259" key="2">
    <source>
        <dbReference type="Pfam" id="PF05065"/>
    </source>
</evidence>
<feature type="domain" description="Phage capsid-like C-terminal" evidence="2">
    <location>
        <begin position="14"/>
        <end position="295"/>
    </location>
</feature>
<dbReference type="Pfam" id="PF05065">
    <property type="entry name" value="Phage_capsid"/>
    <property type="match status" value="1"/>
</dbReference>
<dbReference type="InterPro" id="IPR054612">
    <property type="entry name" value="Phage_capsid-like_C"/>
</dbReference>
<dbReference type="InterPro" id="IPR008969">
    <property type="entry name" value="CarboxyPept-like_regulatory"/>
</dbReference>
<dbReference type="InterPro" id="IPR024455">
    <property type="entry name" value="Phage_capsid"/>
</dbReference>
<sequence>MAVNIISRQEAEAIIREQVVSTIFQDAPKQSVFLSMARKLPNMTSNQTRIRVLDFLPTAYWVNGDTGMKQTSSQAWDNVWITAGELAVIVPIPEAVLDDAEFDIIGEVTPRVNEAIGQKVDSAIIFGVDRPVEWSNDIITRARQAGNNVAIPSSNVDYYNLIMAENGVIAKVEEDGYMCTGALAAMGMRAKLRGIRATDGTPIFKSDMQGATQYALDGTPLYFPQNGAFDQSIAQLVVGDFKQAVYAIRQDVTVKILDQGIIQDPSTKEIVYNLAQQDMIALRVVFRMGWALPNPATRMNGDRTGCPFAYLEPATPVTTQKVTFTVQEPAAEEEGEPTNIEGAIVDVNGSRLKTNASGQAEFNLRPGTYPAKVRKTGYGQITETVVVESSAVTKAITLTKKA</sequence>
<gene>
    <name evidence="3" type="ORF">H9968_02915</name>
</gene>
<name>A0A9D2EK59_9FIRM</name>
<dbReference type="Gene3D" id="2.60.40.1120">
    <property type="entry name" value="Carboxypeptidase-like, regulatory domain"/>
    <property type="match status" value="1"/>
</dbReference>
<dbReference type="AlphaFoldDB" id="A0A9D2EK59"/>
<reference evidence="3" key="1">
    <citation type="journal article" date="2021" name="PeerJ">
        <title>Extensive microbial diversity within the chicken gut microbiome revealed by metagenomics and culture.</title>
        <authorList>
            <person name="Gilroy R."/>
            <person name="Ravi A."/>
            <person name="Getino M."/>
            <person name="Pursley I."/>
            <person name="Horton D.L."/>
            <person name="Alikhan N.F."/>
            <person name="Baker D."/>
            <person name="Gharbi K."/>
            <person name="Hall N."/>
            <person name="Watson M."/>
            <person name="Adriaenssens E.M."/>
            <person name="Foster-Nyarko E."/>
            <person name="Jarju S."/>
            <person name="Secka A."/>
            <person name="Antonio M."/>
            <person name="Oren A."/>
            <person name="Chaudhuri R.R."/>
            <person name="La Ragione R."/>
            <person name="Hildebrand F."/>
            <person name="Pallen M.J."/>
        </authorList>
    </citation>
    <scope>NUCLEOTIDE SEQUENCE</scope>
    <source>
        <strain evidence="3">CHK179-28034</strain>
    </source>
</reference>
<proteinExistence type="predicted"/>
<dbReference type="Gene3D" id="3.30.2400.10">
    <property type="entry name" value="Major capsid protein gp5"/>
    <property type="match status" value="1"/>
</dbReference>
<reference evidence="3" key="2">
    <citation type="submission" date="2021-04" db="EMBL/GenBank/DDBJ databases">
        <authorList>
            <person name="Gilroy R."/>
        </authorList>
    </citation>
    <scope>NUCLEOTIDE SEQUENCE</scope>
    <source>
        <strain evidence="3">CHK179-28034</strain>
    </source>
</reference>
<protein>
    <submittedName>
        <fullName evidence="3">Phage major capsid protein</fullName>
    </submittedName>
</protein>
<evidence type="ECO:0000313" key="4">
    <source>
        <dbReference type="Proteomes" id="UP000824049"/>
    </source>
</evidence>
<dbReference type="NCBIfam" id="TIGR01554">
    <property type="entry name" value="major_cap_HK97"/>
    <property type="match status" value="1"/>
</dbReference>